<dbReference type="EMBL" id="BKCJ011413987">
    <property type="protein sequence ID" value="GFD31424.1"/>
    <property type="molecule type" value="Genomic_DNA"/>
</dbReference>
<feature type="non-terminal residue" evidence="2">
    <location>
        <position position="64"/>
    </location>
</feature>
<feature type="region of interest" description="Disordered" evidence="1">
    <location>
        <begin position="26"/>
        <end position="45"/>
    </location>
</feature>
<comment type="caution">
    <text evidence="2">The sequence shown here is derived from an EMBL/GenBank/DDBJ whole genome shotgun (WGS) entry which is preliminary data.</text>
</comment>
<sequence length="64" mass="6720">VLACILSIVNGILLVKKAILHEFQKGGTEAETEAKSSYAEGDVDMNDADETLKSVAGGKKDLAL</sequence>
<proteinExistence type="predicted"/>
<gene>
    <name evidence="2" type="ORF">Tci_903393</name>
</gene>
<name>A0A699VI25_TANCI</name>
<protein>
    <submittedName>
        <fullName evidence="2">Pumilio 24</fullName>
    </submittedName>
</protein>
<reference evidence="2" key="1">
    <citation type="journal article" date="2019" name="Sci. Rep.">
        <title>Draft genome of Tanacetum cinerariifolium, the natural source of mosquito coil.</title>
        <authorList>
            <person name="Yamashiro T."/>
            <person name="Shiraishi A."/>
            <person name="Satake H."/>
            <person name="Nakayama K."/>
        </authorList>
    </citation>
    <scope>NUCLEOTIDE SEQUENCE</scope>
</reference>
<feature type="non-terminal residue" evidence="2">
    <location>
        <position position="1"/>
    </location>
</feature>
<evidence type="ECO:0000256" key="1">
    <source>
        <dbReference type="SAM" id="MobiDB-lite"/>
    </source>
</evidence>
<evidence type="ECO:0000313" key="2">
    <source>
        <dbReference type="EMBL" id="GFD31424.1"/>
    </source>
</evidence>
<organism evidence="2">
    <name type="scientific">Tanacetum cinerariifolium</name>
    <name type="common">Dalmatian daisy</name>
    <name type="synonym">Chrysanthemum cinerariifolium</name>
    <dbReference type="NCBI Taxonomy" id="118510"/>
    <lineage>
        <taxon>Eukaryota</taxon>
        <taxon>Viridiplantae</taxon>
        <taxon>Streptophyta</taxon>
        <taxon>Embryophyta</taxon>
        <taxon>Tracheophyta</taxon>
        <taxon>Spermatophyta</taxon>
        <taxon>Magnoliopsida</taxon>
        <taxon>eudicotyledons</taxon>
        <taxon>Gunneridae</taxon>
        <taxon>Pentapetalae</taxon>
        <taxon>asterids</taxon>
        <taxon>campanulids</taxon>
        <taxon>Asterales</taxon>
        <taxon>Asteraceae</taxon>
        <taxon>Asteroideae</taxon>
        <taxon>Anthemideae</taxon>
        <taxon>Anthemidinae</taxon>
        <taxon>Tanacetum</taxon>
    </lineage>
</organism>
<dbReference type="AlphaFoldDB" id="A0A699VI25"/>
<accession>A0A699VI25</accession>